<accession>A0A0C9TZB5</accession>
<protein>
    <submittedName>
        <fullName evidence="1">Uncharacterized protein</fullName>
    </submittedName>
</protein>
<reference evidence="1 2" key="1">
    <citation type="submission" date="2014-06" db="EMBL/GenBank/DDBJ databases">
        <authorList>
            <consortium name="DOE Joint Genome Institute"/>
            <person name="Kuo A."/>
            <person name="Kohler A."/>
            <person name="Nagy L.G."/>
            <person name="Floudas D."/>
            <person name="Copeland A."/>
            <person name="Barry K.W."/>
            <person name="Cichocki N."/>
            <person name="Veneault-Fourrey C."/>
            <person name="LaButti K."/>
            <person name="Lindquist E.A."/>
            <person name="Lipzen A."/>
            <person name="Lundell T."/>
            <person name="Morin E."/>
            <person name="Murat C."/>
            <person name="Sun H."/>
            <person name="Tunlid A."/>
            <person name="Henrissat B."/>
            <person name="Grigoriev I.V."/>
            <person name="Hibbett D.S."/>
            <person name="Martin F."/>
            <person name="Nordberg H.P."/>
            <person name="Cantor M.N."/>
            <person name="Hua S.X."/>
        </authorList>
    </citation>
    <scope>NUCLEOTIDE SEQUENCE [LARGE SCALE GENOMIC DNA]</scope>
    <source>
        <strain evidence="1 2">ATCC 200175</strain>
    </source>
</reference>
<dbReference type="Proteomes" id="UP000053647">
    <property type="component" value="Unassembled WGS sequence"/>
</dbReference>
<organism evidence="1 2">
    <name type="scientific">Paxillus involutus ATCC 200175</name>
    <dbReference type="NCBI Taxonomy" id="664439"/>
    <lineage>
        <taxon>Eukaryota</taxon>
        <taxon>Fungi</taxon>
        <taxon>Dikarya</taxon>
        <taxon>Basidiomycota</taxon>
        <taxon>Agaricomycotina</taxon>
        <taxon>Agaricomycetes</taxon>
        <taxon>Agaricomycetidae</taxon>
        <taxon>Boletales</taxon>
        <taxon>Paxilineae</taxon>
        <taxon>Paxillaceae</taxon>
        <taxon>Paxillus</taxon>
    </lineage>
</organism>
<name>A0A0C9TZB5_PAXIN</name>
<evidence type="ECO:0000313" key="1">
    <source>
        <dbReference type="EMBL" id="KIJ15698.1"/>
    </source>
</evidence>
<reference evidence="2" key="2">
    <citation type="submission" date="2015-01" db="EMBL/GenBank/DDBJ databases">
        <title>Evolutionary Origins and Diversification of the Mycorrhizal Mutualists.</title>
        <authorList>
            <consortium name="DOE Joint Genome Institute"/>
            <consortium name="Mycorrhizal Genomics Consortium"/>
            <person name="Kohler A."/>
            <person name="Kuo A."/>
            <person name="Nagy L.G."/>
            <person name="Floudas D."/>
            <person name="Copeland A."/>
            <person name="Barry K.W."/>
            <person name="Cichocki N."/>
            <person name="Veneault-Fourrey C."/>
            <person name="LaButti K."/>
            <person name="Lindquist E.A."/>
            <person name="Lipzen A."/>
            <person name="Lundell T."/>
            <person name="Morin E."/>
            <person name="Murat C."/>
            <person name="Riley R."/>
            <person name="Ohm R."/>
            <person name="Sun H."/>
            <person name="Tunlid A."/>
            <person name="Henrissat B."/>
            <person name="Grigoriev I.V."/>
            <person name="Hibbett D.S."/>
            <person name="Martin F."/>
        </authorList>
    </citation>
    <scope>NUCLEOTIDE SEQUENCE [LARGE SCALE GENOMIC DNA]</scope>
    <source>
        <strain evidence="2">ATCC 200175</strain>
    </source>
</reference>
<sequence>MGWVDDHLKAAHSSPSVSIAGGVLTTRVSENSGDGGQKPQEVQSAPSQASWSCLGWKGCTHGEKVNGVGEWISQALPGNVSKGMCTQTGYWYLGTSGECVVGQLGPVMHVVKLKCVQREVVS</sequence>
<evidence type="ECO:0000313" key="2">
    <source>
        <dbReference type="Proteomes" id="UP000053647"/>
    </source>
</evidence>
<dbReference type="AlphaFoldDB" id="A0A0C9TZB5"/>
<dbReference type="EMBL" id="KN819335">
    <property type="protein sequence ID" value="KIJ15698.1"/>
    <property type="molecule type" value="Genomic_DNA"/>
</dbReference>
<dbReference type="HOGENOM" id="CLU_2027447_0_0_1"/>
<proteinExistence type="predicted"/>
<keyword evidence="2" id="KW-1185">Reference proteome</keyword>
<gene>
    <name evidence="1" type="ORF">PAXINDRAFT_155312</name>
</gene>